<name>A0A034WNP8_BACDO</name>
<protein>
    <submittedName>
        <fullName evidence="1">Rhythmically expressed 2 protein</fullName>
    </submittedName>
</protein>
<dbReference type="Gene3D" id="3.40.50.1000">
    <property type="entry name" value="HAD superfamily/HAD-like"/>
    <property type="match status" value="1"/>
</dbReference>
<dbReference type="InterPro" id="IPR044924">
    <property type="entry name" value="HAD-SF_hydro_IA_REG-2-like_cap"/>
</dbReference>
<dbReference type="GO" id="GO:0005634">
    <property type="term" value="C:nucleus"/>
    <property type="evidence" value="ECO:0007669"/>
    <property type="project" value="TreeGrafter"/>
</dbReference>
<organism evidence="1">
    <name type="scientific">Bactrocera dorsalis</name>
    <name type="common">Oriental fruit fly</name>
    <name type="synonym">Dacus dorsalis</name>
    <dbReference type="NCBI Taxonomy" id="27457"/>
    <lineage>
        <taxon>Eukaryota</taxon>
        <taxon>Metazoa</taxon>
        <taxon>Ecdysozoa</taxon>
        <taxon>Arthropoda</taxon>
        <taxon>Hexapoda</taxon>
        <taxon>Insecta</taxon>
        <taxon>Pterygota</taxon>
        <taxon>Neoptera</taxon>
        <taxon>Endopterygota</taxon>
        <taxon>Diptera</taxon>
        <taxon>Brachycera</taxon>
        <taxon>Muscomorpha</taxon>
        <taxon>Tephritoidea</taxon>
        <taxon>Tephritidae</taxon>
        <taxon>Bactrocera</taxon>
        <taxon>Bactrocera</taxon>
    </lineage>
</organism>
<dbReference type="InterPro" id="IPR023214">
    <property type="entry name" value="HAD_sf"/>
</dbReference>
<gene>
    <name evidence="1" type="primary">REG2</name>
</gene>
<sequence>MNRHVQFVKNLNRFRLVTFDITDTLLRFRKPPGVQYANTAASMGVKNLDPNKIQNLFREEFKNMTKRYPIYGRNSNEITWQNWWMLLVDNIFKRVDDKLSQTQIRSISERLFEQYRSNECYVHIEGNVELLKMIRDVTKYVGVISNSDPGLERVLSSMNIRHKFDFVYTSYDLGVEKPHCGAFLKPLEKYNVHASEALHIGNLYEKDYIGARNAGWSSLLITKSVDETQKAKPTHVYSSLREMHNALQTIDIEW</sequence>
<proteinExistence type="predicted"/>
<dbReference type="EMBL" id="GAKP01002698">
    <property type="protein sequence ID" value="JAC56254.1"/>
    <property type="molecule type" value="Transcribed_RNA"/>
</dbReference>
<dbReference type="SUPFAM" id="SSF56784">
    <property type="entry name" value="HAD-like"/>
    <property type="match status" value="1"/>
</dbReference>
<dbReference type="GeneID" id="105224243"/>
<reference evidence="1" key="1">
    <citation type="journal article" date="2014" name="BMC Genomics">
        <title>Characterizing the developmental transcriptome of the oriental fruit fly, Bactrocera dorsalis (Diptera: Tephritidae) through comparative genomic analysis with Drosophila melanogaster utilizing modENCODE datasets.</title>
        <authorList>
            <person name="Geib S.M."/>
            <person name="Calla B."/>
            <person name="Hall B."/>
            <person name="Hou S."/>
            <person name="Manoukis N.C."/>
        </authorList>
    </citation>
    <scope>NUCLEOTIDE SEQUENCE</scope>
    <source>
        <strain evidence="1">Punador</strain>
    </source>
</reference>
<dbReference type="SFLD" id="SFLDS00003">
    <property type="entry name" value="Haloacid_Dehalogenase"/>
    <property type="match status" value="1"/>
</dbReference>
<dbReference type="AlphaFoldDB" id="A0A034WNP8"/>
<dbReference type="Pfam" id="PF00702">
    <property type="entry name" value="Hydrolase"/>
    <property type="match status" value="1"/>
</dbReference>
<dbReference type="Gene3D" id="1.10.150.720">
    <property type="entry name" value="Haloacid dehalogenase-like hydrolase"/>
    <property type="match status" value="1"/>
</dbReference>
<evidence type="ECO:0000313" key="1">
    <source>
        <dbReference type="EMBL" id="JAC56254.1"/>
    </source>
</evidence>
<dbReference type="NCBIfam" id="TIGR02252">
    <property type="entry name" value="DREG-2"/>
    <property type="match status" value="1"/>
</dbReference>
<dbReference type="NCBIfam" id="TIGR01549">
    <property type="entry name" value="HAD-SF-IA-v1"/>
    <property type="match status" value="1"/>
</dbReference>
<dbReference type="InterPro" id="IPR006439">
    <property type="entry name" value="HAD-SF_hydro_IA"/>
</dbReference>
<dbReference type="RefSeq" id="XP_011200569.2">
    <property type="nucleotide sequence ID" value="XM_011202267.4"/>
</dbReference>
<dbReference type="SFLD" id="SFLDG01129">
    <property type="entry name" value="C1.5:_HAD__Beta-PGM__Phosphata"/>
    <property type="match status" value="1"/>
</dbReference>
<dbReference type="PANTHER" id="PTHR46191">
    <property type="match status" value="1"/>
</dbReference>
<dbReference type="KEGG" id="bdr:105224243"/>
<dbReference type="OrthoDB" id="444127at2759"/>
<dbReference type="InterPro" id="IPR036412">
    <property type="entry name" value="HAD-like_sf"/>
</dbReference>
<dbReference type="PANTHER" id="PTHR46191:SF2">
    <property type="entry name" value="HALOACID DEHALOGENASE-LIKE HYDROLASE DOMAIN-CONTAINING PROTEIN 3"/>
    <property type="match status" value="1"/>
</dbReference>
<dbReference type="InterPro" id="IPR051828">
    <property type="entry name" value="HAD-like_hydrolase_domain"/>
</dbReference>
<dbReference type="CDD" id="cd16415">
    <property type="entry name" value="HAD_dREG-2_like"/>
    <property type="match status" value="1"/>
</dbReference>
<dbReference type="InterPro" id="IPR011949">
    <property type="entry name" value="HAD-SF_hydro_IA_REG-2-like"/>
</dbReference>
<accession>A0A034WNP8</accession>